<dbReference type="AlphaFoldDB" id="A0A368UNL3"/>
<proteinExistence type="predicted"/>
<organism evidence="2 3">
    <name type="scientific">Marinilabilia salmonicolor</name>
    <dbReference type="NCBI Taxonomy" id="989"/>
    <lineage>
        <taxon>Bacteria</taxon>
        <taxon>Pseudomonadati</taxon>
        <taxon>Bacteroidota</taxon>
        <taxon>Bacteroidia</taxon>
        <taxon>Marinilabiliales</taxon>
        <taxon>Marinilabiliaceae</taxon>
        <taxon>Marinilabilia</taxon>
    </lineage>
</organism>
<feature type="chain" id="PRO_5016851621" evidence="1">
    <location>
        <begin position="32"/>
        <end position="437"/>
    </location>
</feature>
<evidence type="ECO:0000256" key="1">
    <source>
        <dbReference type="SAM" id="SignalP"/>
    </source>
</evidence>
<dbReference type="Gene3D" id="2.60.40.1120">
    <property type="entry name" value="Carboxypeptidase-like, regulatory domain"/>
    <property type="match status" value="1"/>
</dbReference>
<sequence>MKTNRFNTRTGFRFILALVAMISMTATATYASSVFEEEEQLPDTTKFLLLRGSVEDEDSGDPLAFATVAIEGTNIATVSNSSGNFSLKVPKEKSNEQIRISFIGYEKKYMPVSSFRHGRNTIELKMITVPLVEVSVFPSDPNLLIRAVLNRRDENYLADPTKMTAFYRETIKKGWSYVSLSEAVVDVYKFSYDNPREDRVKLHIGRKSTDYEKLDTVAFKLQGGPYTATMLDIMKDPYLLFDNDMIDYYNFKISNITRIEDRTIYVLSFEQKPSVKIPLFYGRLYVDTENLAVTRAVFNMNTEDKDEVARMFIRKKPFGARVFPTEASYIVNYRQNEEGKWYFGYSRGQASFKVKWRRKLFNTNYHTTLEMAVTDWDITSEDPFRGSDRLKINAIMEDEVSGFSDPDFWGDYNVIEPEQPIENVIKKIQKKLVREDI</sequence>
<dbReference type="EMBL" id="QPIZ01000022">
    <property type="protein sequence ID" value="RCW30382.1"/>
    <property type="molecule type" value="Genomic_DNA"/>
</dbReference>
<dbReference type="GO" id="GO:0004180">
    <property type="term" value="F:carboxypeptidase activity"/>
    <property type="evidence" value="ECO:0007669"/>
    <property type="project" value="UniProtKB-KW"/>
</dbReference>
<dbReference type="RefSeq" id="WP_114437633.1">
    <property type="nucleotide sequence ID" value="NZ_QPIZ01000022.1"/>
</dbReference>
<reference evidence="2 3" key="1">
    <citation type="submission" date="2018-07" db="EMBL/GenBank/DDBJ databases">
        <title>Freshwater and sediment microbial communities from various areas in North America, analyzing microbe dynamics in response to fracking.</title>
        <authorList>
            <person name="Lamendella R."/>
        </authorList>
    </citation>
    <scope>NUCLEOTIDE SEQUENCE [LARGE SCALE GENOMIC DNA]</scope>
    <source>
        <strain evidence="2 3">160A</strain>
    </source>
</reference>
<protein>
    <submittedName>
        <fullName evidence="2">Carboxypeptidase-like protein</fullName>
    </submittedName>
</protein>
<dbReference type="Pfam" id="PF13715">
    <property type="entry name" value="CarbopepD_reg_2"/>
    <property type="match status" value="1"/>
</dbReference>
<feature type="signal peptide" evidence="1">
    <location>
        <begin position="1"/>
        <end position="31"/>
    </location>
</feature>
<keyword evidence="2" id="KW-0121">Carboxypeptidase</keyword>
<accession>A0A368UNL3</accession>
<evidence type="ECO:0000313" key="2">
    <source>
        <dbReference type="EMBL" id="RCW30382.1"/>
    </source>
</evidence>
<dbReference type="Proteomes" id="UP000252733">
    <property type="component" value="Unassembled WGS sequence"/>
</dbReference>
<keyword evidence="1" id="KW-0732">Signal</keyword>
<keyword evidence="2" id="KW-0645">Protease</keyword>
<keyword evidence="3" id="KW-1185">Reference proteome</keyword>
<dbReference type="InterPro" id="IPR008969">
    <property type="entry name" value="CarboxyPept-like_regulatory"/>
</dbReference>
<name>A0A368UNL3_9BACT</name>
<keyword evidence="2" id="KW-0378">Hydrolase</keyword>
<evidence type="ECO:0000313" key="3">
    <source>
        <dbReference type="Proteomes" id="UP000252733"/>
    </source>
</evidence>
<gene>
    <name evidence="2" type="ORF">DFO77_12232</name>
</gene>
<dbReference type="SUPFAM" id="SSF49464">
    <property type="entry name" value="Carboxypeptidase regulatory domain-like"/>
    <property type="match status" value="1"/>
</dbReference>
<comment type="caution">
    <text evidence="2">The sequence shown here is derived from an EMBL/GenBank/DDBJ whole genome shotgun (WGS) entry which is preliminary data.</text>
</comment>